<dbReference type="EMBL" id="LSRQ01006554">
    <property type="protein sequence ID" value="OAY65998.1"/>
    <property type="molecule type" value="Genomic_DNA"/>
</dbReference>
<evidence type="ECO:0000313" key="3">
    <source>
        <dbReference type="Proteomes" id="UP000092600"/>
    </source>
</evidence>
<reference evidence="2 3" key="1">
    <citation type="journal article" date="2016" name="DNA Res.">
        <title>The draft genome of MD-2 pineapple using hybrid error correction of long reads.</title>
        <authorList>
            <person name="Redwan R.M."/>
            <person name="Saidin A."/>
            <person name="Kumar S.V."/>
        </authorList>
    </citation>
    <scope>NUCLEOTIDE SEQUENCE [LARGE SCALE GENOMIC DNA]</scope>
    <source>
        <strain evidence="3">cv. MD2</strain>
        <tissue evidence="2">Leaf</tissue>
    </source>
</reference>
<protein>
    <submittedName>
        <fullName evidence="2">Uncharacterized protein</fullName>
    </submittedName>
</protein>
<gene>
    <name evidence="2" type="ORF">ACMD2_04885</name>
</gene>
<evidence type="ECO:0000313" key="2">
    <source>
        <dbReference type="EMBL" id="OAY65998.1"/>
    </source>
</evidence>
<organism evidence="2 3">
    <name type="scientific">Ananas comosus</name>
    <name type="common">Pineapple</name>
    <name type="synonym">Ananas ananas</name>
    <dbReference type="NCBI Taxonomy" id="4615"/>
    <lineage>
        <taxon>Eukaryota</taxon>
        <taxon>Viridiplantae</taxon>
        <taxon>Streptophyta</taxon>
        <taxon>Embryophyta</taxon>
        <taxon>Tracheophyta</taxon>
        <taxon>Spermatophyta</taxon>
        <taxon>Magnoliopsida</taxon>
        <taxon>Liliopsida</taxon>
        <taxon>Poales</taxon>
        <taxon>Bromeliaceae</taxon>
        <taxon>Bromelioideae</taxon>
        <taxon>Ananas</taxon>
    </lineage>
</organism>
<sequence>MACINMFNPDHQGLCPPPLPPISPRISFSSDFAVEPPPSNRAPAGPADPDFEFSVGSHPMMAADQLFFKGRILPLKESPQSGSMAPRPMTTLREELQAHDDDCRPGPKGSVRWKELLGFKKPAHHSTLYKKGGASMPENYPAKSIEEEVPSDGGM</sequence>
<dbReference type="PANTHER" id="PTHR31722">
    <property type="entry name" value="OS06G0675200 PROTEIN"/>
    <property type="match status" value="1"/>
</dbReference>
<evidence type="ECO:0000256" key="1">
    <source>
        <dbReference type="SAM" id="MobiDB-lite"/>
    </source>
</evidence>
<feature type="region of interest" description="Disordered" evidence="1">
    <location>
        <begin position="26"/>
        <end position="51"/>
    </location>
</feature>
<dbReference type="STRING" id="4615.A0A199UMM3"/>
<dbReference type="Proteomes" id="UP000092600">
    <property type="component" value="Unassembled WGS sequence"/>
</dbReference>
<dbReference type="AlphaFoldDB" id="A0A199UMM3"/>
<dbReference type="PANTHER" id="PTHR31722:SF62">
    <property type="entry name" value="EMB|CAB62433.1"/>
    <property type="match status" value="1"/>
</dbReference>
<comment type="caution">
    <text evidence="2">The sequence shown here is derived from an EMBL/GenBank/DDBJ whole genome shotgun (WGS) entry which is preliminary data.</text>
</comment>
<name>A0A199UMM3_ANACO</name>
<accession>A0A199UMM3</accession>
<feature type="region of interest" description="Disordered" evidence="1">
    <location>
        <begin position="124"/>
        <end position="155"/>
    </location>
</feature>
<proteinExistence type="predicted"/>